<keyword evidence="2" id="KW-1185">Reference proteome</keyword>
<sequence length="63" mass="7196">MPHVDPPPWAEAFADVGFMPLGRRLLATPLSEVDTSALAKQEWRHIRSWRPPDVGRTLFNGWD</sequence>
<gene>
    <name evidence="1" type="ORF">QLQ12_20065</name>
</gene>
<proteinExistence type="predicted"/>
<accession>A0ABT6WME2</accession>
<organism evidence="1 2">
    <name type="scientific">Actinoplanes sandaracinus</name>
    <dbReference type="NCBI Taxonomy" id="3045177"/>
    <lineage>
        <taxon>Bacteria</taxon>
        <taxon>Bacillati</taxon>
        <taxon>Actinomycetota</taxon>
        <taxon>Actinomycetes</taxon>
        <taxon>Micromonosporales</taxon>
        <taxon>Micromonosporaceae</taxon>
        <taxon>Actinoplanes</taxon>
    </lineage>
</organism>
<evidence type="ECO:0000313" key="2">
    <source>
        <dbReference type="Proteomes" id="UP001241758"/>
    </source>
</evidence>
<evidence type="ECO:0000313" key="1">
    <source>
        <dbReference type="EMBL" id="MDI6100913.1"/>
    </source>
</evidence>
<reference evidence="1 2" key="1">
    <citation type="submission" date="2023-05" db="EMBL/GenBank/DDBJ databases">
        <title>Actinoplanes sp. NEAU-A12 genome sequencing.</title>
        <authorList>
            <person name="Wang Z.-S."/>
        </authorList>
    </citation>
    <scope>NUCLEOTIDE SEQUENCE [LARGE SCALE GENOMIC DNA]</scope>
    <source>
        <strain evidence="1 2">NEAU-A12</strain>
    </source>
</reference>
<dbReference type="EMBL" id="JASCTH010000012">
    <property type="protein sequence ID" value="MDI6100913.1"/>
    <property type="molecule type" value="Genomic_DNA"/>
</dbReference>
<dbReference type="Proteomes" id="UP001241758">
    <property type="component" value="Unassembled WGS sequence"/>
</dbReference>
<protein>
    <submittedName>
        <fullName evidence="1">Uncharacterized protein</fullName>
    </submittedName>
</protein>
<dbReference type="RefSeq" id="WP_282761740.1">
    <property type="nucleotide sequence ID" value="NZ_JASCTH010000012.1"/>
</dbReference>
<comment type="caution">
    <text evidence="1">The sequence shown here is derived from an EMBL/GenBank/DDBJ whole genome shotgun (WGS) entry which is preliminary data.</text>
</comment>
<name>A0ABT6WME2_9ACTN</name>